<dbReference type="GO" id="GO:0005783">
    <property type="term" value="C:endoplasmic reticulum"/>
    <property type="evidence" value="ECO:0000318"/>
    <property type="project" value="GO_Central"/>
</dbReference>
<dbReference type="Proteomes" id="UP000005239">
    <property type="component" value="Unassembled WGS sequence"/>
</dbReference>
<accession>A0A2A6CKC9</accession>
<gene>
    <name evidence="1" type="primary">WBGene00112751</name>
</gene>
<dbReference type="GO" id="GO:0004467">
    <property type="term" value="F:long-chain fatty acid-CoA ligase activity"/>
    <property type="evidence" value="ECO:0000318"/>
    <property type="project" value="GO_Central"/>
</dbReference>
<keyword evidence="2" id="KW-1185">Reference proteome</keyword>
<dbReference type="Pfam" id="PF00501">
    <property type="entry name" value="AMP-binding"/>
    <property type="match status" value="1"/>
</dbReference>
<dbReference type="SUPFAM" id="SSF56801">
    <property type="entry name" value="Acetyl-CoA synthetase-like"/>
    <property type="match status" value="1"/>
</dbReference>
<dbReference type="PROSITE" id="PS00455">
    <property type="entry name" value="AMP_BINDING"/>
    <property type="match status" value="1"/>
</dbReference>
<dbReference type="InterPro" id="IPR020845">
    <property type="entry name" value="AMP-binding_CS"/>
</dbReference>
<proteinExistence type="predicted"/>
<dbReference type="PANTHER" id="PTHR43272:SF43">
    <property type="entry name" value="LONG-CHAIN-FATTY-ACID--COA LIGASE"/>
    <property type="match status" value="1"/>
</dbReference>
<dbReference type="OrthoDB" id="1700726at2759"/>
<sequence>MNAWFPLEWLYWIADGLRWLCRGNTAYRATVPESASLTEQAKRVKGENNVYRCGFLEEGEGLNFDKYINKECHSLYDIFARTAQNHPTKDCLDSPESASLWIGPGSQARRQARWFITALGAISQSLTTVPLYDTLGPDTAEYIVNQCEIRVLVVDNAQKVDKMVGIARKVLTLKHIVMINEDEATAELVERARMTGISVHRLSEVIAEGHLKPAPELRPTEEDVYLISYTSGTTGQPKGVLLTHRNVMACIITFVQTCSTFVPGYFGENEVLLSFLPLSHVMEQGAHWIVIFFGGSIGYYRGNVHTLGEDMQALQPTFFPVVPRLLNRMYDGIMAKVSSANILARSLFNLARWAKKADARDGYVQDDSLWDKIVFRKIKAAVGGRVMETMRAAFGCVLAEVYGLTESAAIAFVTWPGVDAQAGHCGGPAACTTLKLKDVPEMDYYARDGRGEVLIKGPAVTRGYYKDPVKTAELFDEDGFMHTGDVGWLREDGTMKLIDRKKHIFKLAQGEYVAPEKIEAVYTRVDAVQQVYVDGDSLQRYLIAVVVPEPDVLGKWDANNNNDSKRSMEEVCADPDAAEYILAQLTACGEVKKVILEPVPFTIDNGLLTPTLKSKRPALRKKYKNEMDKVYKANALL</sequence>
<reference evidence="2" key="1">
    <citation type="journal article" date="2008" name="Nat. Genet.">
        <title>The Pristionchus pacificus genome provides a unique perspective on nematode lifestyle and parasitism.</title>
        <authorList>
            <person name="Dieterich C."/>
            <person name="Clifton S.W."/>
            <person name="Schuster L.N."/>
            <person name="Chinwalla A."/>
            <person name="Delehaunty K."/>
            <person name="Dinkelacker I."/>
            <person name="Fulton L."/>
            <person name="Fulton R."/>
            <person name="Godfrey J."/>
            <person name="Minx P."/>
            <person name="Mitreva M."/>
            <person name="Roeseler W."/>
            <person name="Tian H."/>
            <person name="Witte H."/>
            <person name="Yang S.P."/>
            <person name="Wilson R.K."/>
            <person name="Sommer R.J."/>
        </authorList>
    </citation>
    <scope>NUCLEOTIDE SEQUENCE [LARGE SCALE GENOMIC DNA]</scope>
    <source>
        <strain evidence="2">PS312</strain>
    </source>
</reference>
<dbReference type="InterPro" id="IPR000873">
    <property type="entry name" value="AMP-dep_synth/lig_dom"/>
</dbReference>
<dbReference type="AlphaFoldDB" id="A0A2A6CKC9"/>
<name>A0A2A6CKC9_PRIPA</name>
<protein>
    <submittedName>
        <fullName evidence="1">AMP-binding protein</fullName>
    </submittedName>
</protein>
<dbReference type="PANTHER" id="PTHR43272">
    <property type="entry name" value="LONG-CHAIN-FATTY-ACID--COA LIGASE"/>
    <property type="match status" value="1"/>
</dbReference>
<accession>A0A8R1YK54</accession>
<organism evidence="1 2">
    <name type="scientific">Pristionchus pacificus</name>
    <name type="common">Parasitic nematode worm</name>
    <dbReference type="NCBI Taxonomy" id="54126"/>
    <lineage>
        <taxon>Eukaryota</taxon>
        <taxon>Metazoa</taxon>
        <taxon>Ecdysozoa</taxon>
        <taxon>Nematoda</taxon>
        <taxon>Chromadorea</taxon>
        <taxon>Rhabditida</taxon>
        <taxon>Rhabditina</taxon>
        <taxon>Diplogasteromorpha</taxon>
        <taxon>Diplogasteroidea</taxon>
        <taxon>Neodiplogasteridae</taxon>
        <taxon>Pristionchus</taxon>
    </lineage>
</organism>
<reference evidence="1" key="2">
    <citation type="submission" date="2022-06" db="UniProtKB">
        <authorList>
            <consortium name="EnsemblMetazoa"/>
        </authorList>
    </citation>
    <scope>IDENTIFICATION</scope>
    <source>
        <strain evidence="1">PS312</strain>
    </source>
</reference>
<dbReference type="Gene3D" id="3.40.50.12780">
    <property type="entry name" value="N-terminal domain of ligase-like"/>
    <property type="match status" value="1"/>
</dbReference>
<dbReference type="EnsemblMetazoa" id="PPA23197.1">
    <property type="protein sequence ID" value="PPA23197.1"/>
    <property type="gene ID" value="WBGene00112751"/>
</dbReference>
<dbReference type="InterPro" id="IPR042099">
    <property type="entry name" value="ANL_N_sf"/>
</dbReference>
<evidence type="ECO:0000313" key="2">
    <source>
        <dbReference type="Proteomes" id="UP000005239"/>
    </source>
</evidence>
<dbReference type="GO" id="GO:0016020">
    <property type="term" value="C:membrane"/>
    <property type="evidence" value="ECO:0000318"/>
    <property type="project" value="GO_Central"/>
</dbReference>
<evidence type="ECO:0000313" key="1">
    <source>
        <dbReference type="EnsemblMetazoa" id="PPA23197.1"/>
    </source>
</evidence>